<evidence type="ECO:0000313" key="2">
    <source>
        <dbReference type="EMBL" id="KAK8380508.1"/>
    </source>
</evidence>
<evidence type="ECO:0000313" key="3">
    <source>
        <dbReference type="Proteomes" id="UP001487740"/>
    </source>
</evidence>
<feature type="region of interest" description="Disordered" evidence="1">
    <location>
        <begin position="56"/>
        <end position="76"/>
    </location>
</feature>
<gene>
    <name evidence="2" type="ORF">O3P69_016835</name>
</gene>
<protein>
    <submittedName>
        <fullName evidence="2">Uncharacterized protein</fullName>
    </submittedName>
</protein>
<accession>A0AAW0SZT3</accession>
<evidence type="ECO:0000256" key="1">
    <source>
        <dbReference type="SAM" id="MobiDB-lite"/>
    </source>
</evidence>
<organism evidence="2 3">
    <name type="scientific">Scylla paramamosain</name>
    <name type="common">Mud crab</name>
    <dbReference type="NCBI Taxonomy" id="85552"/>
    <lineage>
        <taxon>Eukaryota</taxon>
        <taxon>Metazoa</taxon>
        <taxon>Ecdysozoa</taxon>
        <taxon>Arthropoda</taxon>
        <taxon>Crustacea</taxon>
        <taxon>Multicrustacea</taxon>
        <taxon>Malacostraca</taxon>
        <taxon>Eumalacostraca</taxon>
        <taxon>Eucarida</taxon>
        <taxon>Decapoda</taxon>
        <taxon>Pleocyemata</taxon>
        <taxon>Brachyura</taxon>
        <taxon>Eubrachyura</taxon>
        <taxon>Portunoidea</taxon>
        <taxon>Portunidae</taxon>
        <taxon>Portuninae</taxon>
        <taxon>Scylla</taxon>
    </lineage>
</organism>
<comment type="caution">
    <text evidence="2">The sequence shown here is derived from an EMBL/GenBank/DDBJ whole genome shotgun (WGS) entry which is preliminary data.</text>
</comment>
<proteinExistence type="predicted"/>
<sequence>MPYYIKKIYYYHPSSSPPPSGRVALVKTRDSGTKRRKLRCKLKPSLEGREQCCTVSDEGQSAHHNTAGHNRLALAV</sequence>
<reference evidence="2 3" key="1">
    <citation type="submission" date="2023-03" db="EMBL/GenBank/DDBJ databases">
        <title>High-quality genome of Scylla paramamosain provides insights in environmental adaptation.</title>
        <authorList>
            <person name="Zhang L."/>
        </authorList>
    </citation>
    <scope>NUCLEOTIDE SEQUENCE [LARGE SCALE GENOMIC DNA]</scope>
    <source>
        <strain evidence="2">LZ_2023a</strain>
        <tissue evidence="2">Muscle</tissue>
    </source>
</reference>
<feature type="compositionally biased region" description="Polar residues" evidence="1">
    <location>
        <begin position="56"/>
        <end position="68"/>
    </location>
</feature>
<name>A0AAW0SZT3_SCYPA</name>
<dbReference type="AlphaFoldDB" id="A0AAW0SZT3"/>
<keyword evidence="3" id="KW-1185">Reference proteome</keyword>
<dbReference type="Proteomes" id="UP001487740">
    <property type="component" value="Unassembled WGS sequence"/>
</dbReference>
<dbReference type="EMBL" id="JARAKH010000042">
    <property type="protein sequence ID" value="KAK8380508.1"/>
    <property type="molecule type" value="Genomic_DNA"/>
</dbReference>